<protein>
    <submittedName>
        <fullName evidence="1">Uncharacterized protein</fullName>
    </submittedName>
</protein>
<evidence type="ECO:0000313" key="2">
    <source>
        <dbReference type="EMBL" id="CAF1645539.1"/>
    </source>
</evidence>
<gene>
    <name evidence="1" type="ORF">EDS130_LOCUS42879</name>
    <name evidence="2" type="ORF">XAT740_LOCUS54067</name>
</gene>
<reference evidence="1" key="1">
    <citation type="submission" date="2021-02" db="EMBL/GenBank/DDBJ databases">
        <authorList>
            <person name="Nowell W R."/>
        </authorList>
    </citation>
    <scope>NUCLEOTIDE SEQUENCE</scope>
</reference>
<organism evidence="1 4">
    <name type="scientific">Adineta ricciae</name>
    <name type="common">Rotifer</name>
    <dbReference type="NCBI Taxonomy" id="249248"/>
    <lineage>
        <taxon>Eukaryota</taxon>
        <taxon>Metazoa</taxon>
        <taxon>Spiralia</taxon>
        <taxon>Gnathifera</taxon>
        <taxon>Rotifera</taxon>
        <taxon>Eurotatoria</taxon>
        <taxon>Bdelloidea</taxon>
        <taxon>Adinetida</taxon>
        <taxon>Adinetidae</taxon>
        <taxon>Adineta</taxon>
    </lineage>
</organism>
<accession>A0A815TDW2</accession>
<comment type="caution">
    <text evidence="1">The sequence shown here is derived from an EMBL/GenBank/DDBJ whole genome shotgun (WGS) entry which is preliminary data.</text>
</comment>
<dbReference type="Proteomes" id="UP000663852">
    <property type="component" value="Unassembled WGS sequence"/>
</dbReference>
<evidence type="ECO:0000313" key="4">
    <source>
        <dbReference type="Proteomes" id="UP000663852"/>
    </source>
</evidence>
<evidence type="ECO:0000313" key="3">
    <source>
        <dbReference type="Proteomes" id="UP000663828"/>
    </source>
</evidence>
<keyword evidence="3" id="KW-1185">Reference proteome</keyword>
<dbReference type="EMBL" id="CAJNOR010009529">
    <property type="protein sequence ID" value="CAF1645539.1"/>
    <property type="molecule type" value="Genomic_DNA"/>
</dbReference>
<sequence length="89" mass="10411">MFLAIDLCCSEFDRIRVVHDFEQYKQSMNQAADYVTKLKKDLSDCTQKHGRLDICLSMQDVHDLKPIYENLLTNMNTIRDLCLKPFPAI</sequence>
<dbReference type="Proteomes" id="UP000663828">
    <property type="component" value="Unassembled WGS sequence"/>
</dbReference>
<evidence type="ECO:0000313" key="1">
    <source>
        <dbReference type="EMBL" id="CAF1505128.1"/>
    </source>
</evidence>
<proteinExistence type="predicted"/>
<dbReference type="AlphaFoldDB" id="A0A815TDW2"/>
<dbReference type="EMBL" id="CAJNOJ010000658">
    <property type="protein sequence ID" value="CAF1505128.1"/>
    <property type="molecule type" value="Genomic_DNA"/>
</dbReference>
<name>A0A815TDW2_ADIRI</name>